<dbReference type="GO" id="GO:0016829">
    <property type="term" value="F:lyase activity"/>
    <property type="evidence" value="ECO:0007669"/>
    <property type="project" value="UniProtKB-KW"/>
</dbReference>
<dbReference type="SUPFAM" id="SSF54593">
    <property type="entry name" value="Glyoxalase/Bleomycin resistance protein/Dihydroxybiphenyl dioxygenase"/>
    <property type="match status" value="1"/>
</dbReference>
<sequence length="118" mass="12564">MTIEPIIITSDIDRLQGFYRAVFGAEEASRVPAEGTVFFLGLQIRGAGLGLVQDDAAKPGEPGRVLLNFFVDNVDEVLARVAPAGGEVLGPPNDMPWGQRVAHVKDPDGNAVNLTQPI</sequence>
<evidence type="ECO:0000313" key="3">
    <source>
        <dbReference type="EMBL" id="SFO58195.1"/>
    </source>
</evidence>
<dbReference type="InterPro" id="IPR037523">
    <property type="entry name" value="VOC_core"/>
</dbReference>
<reference evidence="3 4" key="1">
    <citation type="submission" date="2016-10" db="EMBL/GenBank/DDBJ databases">
        <authorList>
            <person name="de Groot N.N."/>
        </authorList>
    </citation>
    <scope>NUCLEOTIDE SEQUENCE [LARGE SCALE GENOMIC DNA]</scope>
    <source>
        <strain evidence="3 4">CPCC 201259</strain>
    </source>
</reference>
<dbReference type="Proteomes" id="UP000270697">
    <property type="component" value="Unassembled WGS sequence"/>
</dbReference>
<dbReference type="OrthoDB" id="9798201at2"/>
<dbReference type="EMBL" id="FOUP01000018">
    <property type="protein sequence ID" value="SFO58195.1"/>
    <property type="molecule type" value="Genomic_DNA"/>
</dbReference>
<accession>A0A1I5ICA0</accession>
<evidence type="ECO:0000259" key="1">
    <source>
        <dbReference type="PROSITE" id="PS51819"/>
    </source>
</evidence>
<keyword evidence="5" id="KW-1185">Reference proteome</keyword>
<dbReference type="PROSITE" id="PS51819">
    <property type="entry name" value="VOC"/>
    <property type="match status" value="1"/>
</dbReference>
<organism evidence="3 4">
    <name type="scientific">Saccharopolyspora antimicrobica</name>
    <dbReference type="NCBI Taxonomy" id="455193"/>
    <lineage>
        <taxon>Bacteria</taxon>
        <taxon>Bacillati</taxon>
        <taxon>Actinomycetota</taxon>
        <taxon>Actinomycetes</taxon>
        <taxon>Pseudonocardiales</taxon>
        <taxon>Pseudonocardiaceae</taxon>
        <taxon>Saccharopolyspora</taxon>
    </lineage>
</organism>
<dbReference type="STRING" id="455193.SAMN05421805_11859"/>
<feature type="domain" description="VOC" evidence="1">
    <location>
        <begin position="1"/>
        <end position="117"/>
    </location>
</feature>
<gene>
    <name evidence="2" type="ORF">ATL45_3886</name>
    <name evidence="3" type="ORF">SAMN05421805_11859</name>
</gene>
<proteinExistence type="predicted"/>
<dbReference type="Proteomes" id="UP000199398">
    <property type="component" value="Unassembled WGS sequence"/>
</dbReference>
<dbReference type="InterPro" id="IPR052164">
    <property type="entry name" value="Anthracycline_SecMetBiosynth"/>
</dbReference>
<dbReference type="AlphaFoldDB" id="A0A1I5ICA0"/>
<dbReference type="InterPro" id="IPR004360">
    <property type="entry name" value="Glyas_Fos-R_dOase_dom"/>
</dbReference>
<reference evidence="2 5" key="2">
    <citation type="submission" date="2018-10" db="EMBL/GenBank/DDBJ databases">
        <title>Sequencing the genomes of 1000 actinobacteria strains.</title>
        <authorList>
            <person name="Klenk H.-P."/>
        </authorList>
    </citation>
    <scope>NUCLEOTIDE SEQUENCE [LARGE SCALE GENOMIC DNA]</scope>
    <source>
        <strain evidence="2 5">DSM 45119</strain>
    </source>
</reference>
<dbReference type="Gene3D" id="3.10.180.10">
    <property type="entry name" value="2,3-Dihydroxybiphenyl 1,2-Dioxygenase, domain 1"/>
    <property type="match status" value="1"/>
</dbReference>
<dbReference type="EMBL" id="RBXX01000002">
    <property type="protein sequence ID" value="RKT85539.1"/>
    <property type="molecule type" value="Genomic_DNA"/>
</dbReference>
<protein>
    <submittedName>
        <fullName evidence="2">Enzyme related to lactoylglutathione lyase</fullName>
    </submittedName>
</protein>
<dbReference type="Pfam" id="PF00903">
    <property type="entry name" value="Glyoxalase"/>
    <property type="match status" value="1"/>
</dbReference>
<evidence type="ECO:0000313" key="5">
    <source>
        <dbReference type="Proteomes" id="UP000270697"/>
    </source>
</evidence>
<dbReference type="InterPro" id="IPR029068">
    <property type="entry name" value="Glyas_Bleomycin-R_OHBP_Dase"/>
</dbReference>
<keyword evidence="2" id="KW-0456">Lyase</keyword>
<dbReference type="PANTHER" id="PTHR33993:SF14">
    <property type="entry name" value="GB|AAF24581.1"/>
    <property type="match status" value="1"/>
</dbReference>
<evidence type="ECO:0000313" key="2">
    <source>
        <dbReference type="EMBL" id="RKT85539.1"/>
    </source>
</evidence>
<dbReference type="RefSeq" id="WP_093157854.1">
    <property type="nucleotide sequence ID" value="NZ_FOUP01000018.1"/>
</dbReference>
<dbReference type="PANTHER" id="PTHR33993">
    <property type="entry name" value="GLYOXALASE-RELATED"/>
    <property type="match status" value="1"/>
</dbReference>
<evidence type="ECO:0000313" key="4">
    <source>
        <dbReference type="Proteomes" id="UP000199398"/>
    </source>
</evidence>
<name>A0A1I5ICA0_9PSEU</name>